<dbReference type="Pfam" id="PF12838">
    <property type="entry name" value="Fer4_7"/>
    <property type="match status" value="1"/>
</dbReference>
<dbReference type="PROSITE" id="PS00198">
    <property type="entry name" value="4FE4S_FER_1"/>
    <property type="match status" value="1"/>
</dbReference>
<dbReference type="GO" id="GO:0051536">
    <property type="term" value="F:iron-sulfur cluster binding"/>
    <property type="evidence" value="ECO:0007669"/>
    <property type="project" value="InterPro"/>
</dbReference>
<dbReference type="AlphaFoldDB" id="A0A0F9MHJ5"/>
<proteinExistence type="predicted"/>
<dbReference type="PANTHER" id="PTHR42783">
    <property type="entry name" value="GLUTAMATE SYNTHASE [NADPH] SMALL CHAIN"/>
    <property type="match status" value="1"/>
</dbReference>
<dbReference type="InterPro" id="IPR017900">
    <property type="entry name" value="4Fe4S_Fe_S_CS"/>
</dbReference>
<dbReference type="InterPro" id="IPR017896">
    <property type="entry name" value="4Fe4S_Fe-S-bd"/>
</dbReference>
<dbReference type="Gene3D" id="3.30.70.20">
    <property type="match status" value="1"/>
</dbReference>
<dbReference type="PANTHER" id="PTHR42783:SF3">
    <property type="entry name" value="GLUTAMATE SYNTHASE [NADPH] SMALL CHAIN-RELATED"/>
    <property type="match status" value="1"/>
</dbReference>
<dbReference type="SUPFAM" id="SSF51971">
    <property type="entry name" value="Nucleotide-binding domain"/>
    <property type="match status" value="1"/>
</dbReference>
<comment type="caution">
    <text evidence="2">The sequence shown here is derived from an EMBL/GenBank/DDBJ whole genome shotgun (WGS) entry which is preliminary data.</text>
</comment>
<dbReference type="SUPFAM" id="SSF46548">
    <property type="entry name" value="alpha-helical ferredoxin"/>
    <property type="match status" value="1"/>
</dbReference>
<dbReference type="Gene3D" id="3.50.50.60">
    <property type="entry name" value="FAD/NAD(P)-binding domain"/>
    <property type="match status" value="3"/>
</dbReference>
<dbReference type="PROSITE" id="PS51379">
    <property type="entry name" value="4FE4S_FER_2"/>
    <property type="match status" value="2"/>
</dbReference>
<name>A0A0F9MHJ5_9ZZZZ</name>
<feature type="domain" description="4Fe-4S ferredoxin-type" evidence="1">
    <location>
        <begin position="551"/>
        <end position="580"/>
    </location>
</feature>
<feature type="domain" description="4Fe-4S ferredoxin-type" evidence="1">
    <location>
        <begin position="504"/>
        <end position="532"/>
    </location>
</feature>
<dbReference type="InterPro" id="IPR036188">
    <property type="entry name" value="FAD/NAD-bd_sf"/>
</dbReference>
<dbReference type="Pfam" id="PF07992">
    <property type="entry name" value="Pyr_redox_2"/>
    <property type="match status" value="1"/>
</dbReference>
<accession>A0A0F9MHJ5</accession>
<dbReference type="InterPro" id="IPR009051">
    <property type="entry name" value="Helical_ferredxn"/>
</dbReference>
<dbReference type="Gene3D" id="1.10.1060.10">
    <property type="entry name" value="Alpha-helical ferredoxin"/>
    <property type="match status" value="1"/>
</dbReference>
<evidence type="ECO:0000259" key="1">
    <source>
        <dbReference type="PROSITE" id="PS51379"/>
    </source>
</evidence>
<dbReference type="SUPFAM" id="SSF51905">
    <property type="entry name" value="FAD/NAD(P)-binding domain"/>
    <property type="match status" value="1"/>
</dbReference>
<reference evidence="2" key="1">
    <citation type="journal article" date="2015" name="Nature">
        <title>Complex archaea that bridge the gap between prokaryotes and eukaryotes.</title>
        <authorList>
            <person name="Spang A."/>
            <person name="Saw J.H."/>
            <person name="Jorgensen S.L."/>
            <person name="Zaremba-Niedzwiedzka K."/>
            <person name="Martijn J."/>
            <person name="Lind A.E."/>
            <person name="van Eijk R."/>
            <person name="Schleper C."/>
            <person name="Guy L."/>
            <person name="Ettema T.J."/>
        </authorList>
    </citation>
    <scope>NUCLEOTIDE SEQUENCE</scope>
</reference>
<dbReference type="EMBL" id="LAZR01005582">
    <property type="protein sequence ID" value="KKM98756.1"/>
    <property type="molecule type" value="Genomic_DNA"/>
</dbReference>
<dbReference type="GO" id="GO:0016491">
    <property type="term" value="F:oxidoreductase activity"/>
    <property type="evidence" value="ECO:0007669"/>
    <property type="project" value="InterPro"/>
</dbReference>
<dbReference type="SUPFAM" id="SSF54862">
    <property type="entry name" value="4Fe-4S ferredoxins"/>
    <property type="match status" value="1"/>
</dbReference>
<sequence length="587" mass="65220">MKYKIVEADENWFRENINCQYACPVNTPASHYIERIQEENYDGALVLNYMANIFPHILGRVCMHPCEDACRRGKIDEPISICSLKRAAADYANDRFPKRVPVIKKTGKRIAIIGAGPAGLAAAYDLAMMGHSVTIFEATPVLGGMLRLGIPEYRLPRRTIELEVEKIMRLGIEVRLSQRLGRDFNLDDLTNEGFKAIFIAIGAHKSVNIGLSGQEHDDVFGGIDFLLNVNLGHDVKLGKKVIVVGGGNVALDVARTALRVPQKSEEGGTEADATRKSTGQGVREIHVICLESRKEMPASEVEIVEAEKEGLILHPSRGPKRIVEENGKVVGLETLDVESVFDSSGRFNPSFFEGSESTISSDSVILAVGQTTDVSWLEGHPDIELTRRRTIKVDSETLATTRPGVFAGGDIAHGPKNAIEAIASGRKAARAIDQFVNVSKERKYDYFFMEKLPVRKTLDYDAIPRQEQDEIPMEKRWGFKEEIELGFSRQIALEEAERCLRCHFNIFIDQKCVLCGGCIDICPHDCIMMVSRDKVESEGMFEGSMPDDWDAVMAINEEKCIRCGLCVKRCPVSAIKMQGFSYTEAIS</sequence>
<organism evidence="2">
    <name type="scientific">marine sediment metagenome</name>
    <dbReference type="NCBI Taxonomy" id="412755"/>
    <lineage>
        <taxon>unclassified sequences</taxon>
        <taxon>metagenomes</taxon>
        <taxon>ecological metagenomes</taxon>
    </lineage>
</organism>
<evidence type="ECO:0000313" key="2">
    <source>
        <dbReference type="EMBL" id="KKM98756.1"/>
    </source>
</evidence>
<gene>
    <name evidence="2" type="ORF">LCGC14_1154710</name>
</gene>
<dbReference type="InterPro" id="IPR023753">
    <property type="entry name" value="FAD/NAD-binding_dom"/>
</dbReference>
<dbReference type="InterPro" id="IPR028261">
    <property type="entry name" value="DPD_II"/>
</dbReference>
<dbReference type="Pfam" id="PF14691">
    <property type="entry name" value="Fer4_20"/>
    <property type="match status" value="1"/>
</dbReference>
<protein>
    <recommendedName>
        <fullName evidence="1">4Fe-4S ferredoxin-type domain-containing protein</fullName>
    </recommendedName>
</protein>
<dbReference type="PRINTS" id="PR00419">
    <property type="entry name" value="ADXRDTASE"/>
</dbReference>